<evidence type="ECO:0008006" key="7">
    <source>
        <dbReference type="Google" id="ProtNLM"/>
    </source>
</evidence>
<keyword evidence="3" id="KW-0862">Zinc</keyword>
<accession>A0A4Y7T3Q1</accession>
<keyword evidence="1" id="KW-0479">Metal-binding</keyword>
<name>A0A4Y7T3Q1_COPMI</name>
<dbReference type="SUPFAM" id="SSF57850">
    <property type="entry name" value="RING/U-box"/>
    <property type="match status" value="1"/>
</dbReference>
<evidence type="ECO:0000256" key="1">
    <source>
        <dbReference type="ARBA" id="ARBA00022723"/>
    </source>
</evidence>
<evidence type="ECO:0000256" key="2">
    <source>
        <dbReference type="ARBA" id="ARBA00022771"/>
    </source>
</evidence>
<evidence type="ECO:0000256" key="4">
    <source>
        <dbReference type="SAM" id="MobiDB-lite"/>
    </source>
</evidence>
<dbReference type="InterPro" id="IPR017907">
    <property type="entry name" value="Znf_RING_CS"/>
</dbReference>
<protein>
    <recommendedName>
        <fullName evidence="7">RING-type domain-containing protein</fullName>
    </recommendedName>
</protein>
<reference evidence="5 6" key="1">
    <citation type="journal article" date="2019" name="Nat. Ecol. Evol.">
        <title>Megaphylogeny resolves global patterns of mushroom evolution.</title>
        <authorList>
            <person name="Varga T."/>
            <person name="Krizsan K."/>
            <person name="Foldi C."/>
            <person name="Dima B."/>
            <person name="Sanchez-Garcia M."/>
            <person name="Sanchez-Ramirez S."/>
            <person name="Szollosi G.J."/>
            <person name="Szarkandi J.G."/>
            <person name="Papp V."/>
            <person name="Albert L."/>
            <person name="Andreopoulos W."/>
            <person name="Angelini C."/>
            <person name="Antonin V."/>
            <person name="Barry K.W."/>
            <person name="Bougher N.L."/>
            <person name="Buchanan P."/>
            <person name="Buyck B."/>
            <person name="Bense V."/>
            <person name="Catcheside P."/>
            <person name="Chovatia M."/>
            <person name="Cooper J."/>
            <person name="Damon W."/>
            <person name="Desjardin D."/>
            <person name="Finy P."/>
            <person name="Geml J."/>
            <person name="Haridas S."/>
            <person name="Hughes K."/>
            <person name="Justo A."/>
            <person name="Karasinski D."/>
            <person name="Kautmanova I."/>
            <person name="Kiss B."/>
            <person name="Kocsube S."/>
            <person name="Kotiranta H."/>
            <person name="LaButti K.M."/>
            <person name="Lechner B.E."/>
            <person name="Liimatainen K."/>
            <person name="Lipzen A."/>
            <person name="Lukacs Z."/>
            <person name="Mihaltcheva S."/>
            <person name="Morgado L.N."/>
            <person name="Niskanen T."/>
            <person name="Noordeloos M.E."/>
            <person name="Ohm R.A."/>
            <person name="Ortiz-Santana B."/>
            <person name="Ovrebo C."/>
            <person name="Racz N."/>
            <person name="Riley R."/>
            <person name="Savchenko A."/>
            <person name="Shiryaev A."/>
            <person name="Soop K."/>
            <person name="Spirin V."/>
            <person name="Szebenyi C."/>
            <person name="Tomsovsky M."/>
            <person name="Tulloss R.E."/>
            <person name="Uehling J."/>
            <person name="Grigoriev I.V."/>
            <person name="Vagvolgyi C."/>
            <person name="Papp T."/>
            <person name="Martin F.M."/>
            <person name="Miettinen O."/>
            <person name="Hibbett D.S."/>
            <person name="Nagy L.G."/>
        </authorList>
    </citation>
    <scope>NUCLEOTIDE SEQUENCE [LARGE SCALE GENOMIC DNA]</scope>
    <source>
        <strain evidence="5 6">FP101781</strain>
    </source>
</reference>
<dbReference type="PROSITE" id="PS00518">
    <property type="entry name" value="ZF_RING_1"/>
    <property type="match status" value="1"/>
</dbReference>
<dbReference type="AlphaFoldDB" id="A0A4Y7T3Q1"/>
<feature type="region of interest" description="Disordered" evidence="4">
    <location>
        <begin position="1"/>
        <end position="224"/>
    </location>
</feature>
<evidence type="ECO:0000256" key="3">
    <source>
        <dbReference type="ARBA" id="ARBA00022833"/>
    </source>
</evidence>
<feature type="compositionally biased region" description="Low complexity" evidence="4">
    <location>
        <begin position="167"/>
        <end position="200"/>
    </location>
</feature>
<proteinExistence type="predicted"/>
<feature type="compositionally biased region" description="Polar residues" evidence="4">
    <location>
        <begin position="214"/>
        <end position="224"/>
    </location>
</feature>
<evidence type="ECO:0000313" key="5">
    <source>
        <dbReference type="EMBL" id="TEB28558.1"/>
    </source>
</evidence>
<dbReference type="Gene3D" id="3.30.40.10">
    <property type="entry name" value="Zinc/RING finger domain, C3HC4 (zinc finger)"/>
    <property type="match status" value="1"/>
</dbReference>
<feature type="compositionally biased region" description="Basic and acidic residues" evidence="4">
    <location>
        <begin position="35"/>
        <end position="44"/>
    </location>
</feature>
<dbReference type="GO" id="GO:0008270">
    <property type="term" value="F:zinc ion binding"/>
    <property type="evidence" value="ECO:0007669"/>
    <property type="project" value="UniProtKB-KW"/>
</dbReference>
<evidence type="ECO:0000313" key="6">
    <source>
        <dbReference type="Proteomes" id="UP000298030"/>
    </source>
</evidence>
<dbReference type="OrthoDB" id="3219336at2759"/>
<comment type="caution">
    <text evidence="5">The sequence shown here is derived from an EMBL/GenBank/DDBJ whole genome shotgun (WGS) entry which is preliminary data.</text>
</comment>
<feature type="compositionally biased region" description="Pro residues" evidence="4">
    <location>
        <begin position="1"/>
        <end position="20"/>
    </location>
</feature>
<sequence>MPRYPKPPDSGPPSPSPSPYPRDNETRRSLRSTTRNRERLRDVEESPSVRTSDRPRSELEASIQYSQLVPPPSPLRQGPNGRPATPPHHNRIVSSRLTPPPSIRHRRDKDPAAASSSQSRTPSLQLTPPRDSRTTTFSSSDYHIASSRLTPPPSQSLQRADGHSIDSTRTSPRSITRTPHPTSPELSSASPSSLTAGSTAVLPPSKRTADSSRRASSVAPNTHSASGTIAIERVINVLDARCRCFLCGGFVGKSPYTIACGHTFCGPCLAQEFRDQLAASLRTLRSLTHRDHQPHECQAVPRTKEERDRLAVCVRHHNFEVEWIFQYRCPRLDCRTMVSTRPRVDQKLQEIFNALLGALSGRFYPEVYTSDLAGPKHQFCGLFLGDHEGESKDKTD</sequence>
<dbReference type="InterPro" id="IPR013083">
    <property type="entry name" value="Znf_RING/FYVE/PHD"/>
</dbReference>
<gene>
    <name evidence="5" type="ORF">FA13DRAFT_1794019</name>
</gene>
<keyword evidence="6" id="KW-1185">Reference proteome</keyword>
<keyword evidence="2" id="KW-0863">Zinc-finger</keyword>
<dbReference type="EMBL" id="QPFP01000032">
    <property type="protein sequence ID" value="TEB28558.1"/>
    <property type="molecule type" value="Genomic_DNA"/>
</dbReference>
<feature type="compositionally biased region" description="Polar residues" evidence="4">
    <location>
        <begin position="114"/>
        <end position="126"/>
    </location>
</feature>
<organism evidence="5 6">
    <name type="scientific">Coprinellus micaceus</name>
    <name type="common">Glistening ink-cap mushroom</name>
    <name type="synonym">Coprinus micaceus</name>
    <dbReference type="NCBI Taxonomy" id="71717"/>
    <lineage>
        <taxon>Eukaryota</taxon>
        <taxon>Fungi</taxon>
        <taxon>Dikarya</taxon>
        <taxon>Basidiomycota</taxon>
        <taxon>Agaricomycotina</taxon>
        <taxon>Agaricomycetes</taxon>
        <taxon>Agaricomycetidae</taxon>
        <taxon>Agaricales</taxon>
        <taxon>Agaricineae</taxon>
        <taxon>Psathyrellaceae</taxon>
        <taxon>Coprinellus</taxon>
    </lineage>
</organism>
<dbReference type="Proteomes" id="UP000298030">
    <property type="component" value="Unassembled WGS sequence"/>
</dbReference>